<reference evidence="2 3" key="1">
    <citation type="submission" date="2023-05" db="EMBL/GenBank/DDBJ databases">
        <title>B98-5 Cell Line De Novo Hybrid Assembly: An Optical Mapping Approach.</title>
        <authorList>
            <person name="Kananen K."/>
            <person name="Auerbach J.A."/>
            <person name="Kautto E."/>
            <person name="Blachly J.S."/>
        </authorList>
    </citation>
    <scope>NUCLEOTIDE SEQUENCE [LARGE SCALE GENOMIC DNA]</scope>
    <source>
        <strain evidence="2">B95-8</strain>
        <tissue evidence="2">Cell line</tissue>
    </source>
</reference>
<comment type="caution">
    <text evidence="2">The sequence shown here is derived from an EMBL/GenBank/DDBJ whole genome shotgun (WGS) entry which is preliminary data.</text>
</comment>
<dbReference type="Proteomes" id="UP001266305">
    <property type="component" value="Unassembled WGS sequence"/>
</dbReference>
<evidence type="ECO:0000256" key="1">
    <source>
        <dbReference type="SAM" id="MobiDB-lite"/>
    </source>
</evidence>
<evidence type="ECO:0000313" key="3">
    <source>
        <dbReference type="Proteomes" id="UP001266305"/>
    </source>
</evidence>
<feature type="region of interest" description="Disordered" evidence="1">
    <location>
        <begin position="1"/>
        <end position="76"/>
    </location>
</feature>
<evidence type="ECO:0000313" key="2">
    <source>
        <dbReference type="EMBL" id="KAK2098357.1"/>
    </source>
</evidence>
<accession>A0ABQ9UMQ6</accession>
<feature type="non-terminal residue" evidence="2">
    <location>
        <position position="1"/>
    </location>
</feature>
<feature type="non-terminal residue" evidence="2">
    <location>
        <position position="76"/>
    </location>
</feature>
<gene>
    <name evidence="2" type="ORF">P7K49_023808</name>
</gene>
<organism evidence="2 3">
    <name type="scientific">Saguinus oedipus</name>
    <name type="common">Cotton-top tamarin</name>
    <name type="synonym">Oedipomidas oedipus</name>
    <dbReference type="NCBI Taxonomy" id="9490"/>
    <lineage>
        <taxon>Eukaryota</taxon>
        <taxon>Metazoa</taxon>
        <taxon>Chordata</taxon>
        <taxon>Craniata</taxon>
        <taxon>Vertebrata</taxon>
        <taxon>Euteleostomi</taxon>
        <taxon>Mammalia</taxon>
        <taxon>Eutheria</taxon>
        <taxon>Euarchontoglires</taxon>
        <taxon>Primates</taxon>
        <taxon>Haplorrhini</taxon>
        <taxon>Platyrrhini</taxon>
        <taxon>Cebidae</taxon>
        <taxon>Callitrichinae</taxon>
        <taxon>Saguinus</taxon>
    </lineage>
</organism>
<feature type="compositionally biased region" description="Polar residues" evidence="1">
    <location>
        <begin position="66"/>
        <end position="76"/>
    </location>
</feature>
<name>A0ABQ9UMQ6_SAGOE</name>
<keyword evidence="3" id="KW-1185">Reference proteome</keyword>
<dbReference type="EMBL" id="JASSZA010000011">
    <property type="protein sequence ID" value="KAK2098357.1"/>
    <property type="molecule type" value="Genomic_DNA"/>
</dbReference>
<proteinExistence type="predicted"/>
<protein>
    <submittedName>
        <fullName evidence="2">Uncharacterized protein</fullName>
    </submittedName>
</protein>
<sequence length="76" mass="7673">DRGGALGQAPGLLGRERGPAAASISKQSPGGGLEPWLAKRTSAGAHPPPRGRRAQPGVGQEARTLKPNSWPETGAA</sequence>